<protein>
    <recommendedName>
        <fullName evidence="5">Glutamine amidotransferase type-2 domain-containing protein</fullName>
    </recommendedName>
</protein>
<keyword evidence="4" id="KW-0175">Coiled coil</keyword>
<evidence type="ECO:0000313" key="7">
    <source>
        <dbReference type="Proteomes" id="UP000008983"/>
    </source>
</evidence>
<proteinExistence type="predicted"/>
<accession>G0QUD8</accession>
<keyword evidence="3" id="KW-0315">Glutamine amidotransferase</keyword>
<evidence type="ECO:0000256" key="1">
    <source>
        <dbReference type="ARBA" id="ARBA00022605"/>
    </source>
</evidence>
<dbReference type="PANTHER" id="PTHR45937">
    <property type="entry name" value="ASPARAGINE SYNTHETASE DOMAIN-CONTAINING PROTEIN 1"/>
    <property type="match status" value="1"/>
</dbReference>
<feature type="coiled-coil region" evidence="4">
    <location>
        <begin position="237"/>
        <end position="272"/>
    </location>
</feature>
<dbReference type="InterPro" id="IPR001962">
    <property type="entry name" value="Asn_synthase"/>
</dbReference>
<feature type="domain" description="Glutamine amidotransferase type-2" evidence="5">
    <location>
        <begin position="2"/>
        <end position="309"/>
    </location>
</feature>
<evidence type="ECO:0000259" key="5">
    <source>
        <dbReference type="PROSITE" id="PS51278"/>
    </source>
</evidence>
<organism evidence="6 7">
    <name type="scientific">Ichthyophthirius multifiliis</name>
    <name type="common">White spot disease agent</name>
    <name type="synonym">Ich</name>
    <dbReference type="NCBI Taxonomy" id="5932"/>
    <lineage>
        <taxon>Eukaryota</taxon>
        <taxon>Sar</taxon>
        <taxon>Alveolata</taxon>
        <taxon>Ciliophora</taxon>
        <taxon>Intramacronucleata</taxon>
        <taxon>Oligohymenophorea</taxon>
        <taxon>Hymenostomatida</taxon>
        <taxon>Ophryoglenina</taxon>
        <taxon>Ichthyophthirius</taxon>
    </lineage>
</organism>
<dbReference type="GO" id="GO:0004066">
    <property type="term" value="F:asparagine synthase (glutamine-hydrolyzing) activity"/>
    <property type="evidence" value="ECO:0007669"/>
    <property type="project" value="InterPro"/>
</dbReference>
<evidence type="ECO:0000256" key="4">
    <source>
        <dbReference type="SAM" id="Coils"/>
    </source>
</evidence>
<keyword evidence="1" id="KW-0028">Amino-acid biosynthesis</keyword>
<dbReference type="Gene3D" id="3.40.50.620">
    <property type="entry name" value="HUPs"/>
    <property type="match status" value="1"/>
</dbReference>
<dbReference type="OMA" id="HAKICIL"/>
<dbReference type="PANTHER" id="PTHR45937:SF1">
    <property type="entry name" value="ASPARAGINE SYNTHETASE DOMAIN-CONTAINING PROTEIN 1"/>
    <property type="match status" value="1"/>
</dbReference>
<dbReference type="GO" id="GO:0006529">
    <property type="term" value="P:asparagine biosynthetic process"/>
    <property type="evidence" value="ECO:0007669"/>
    <property type="project" value="UniProtKB-KW"/>
</dbReference>
<dbReference type="PROSITE" id="PS51278">
    <property type="entry name" value="GATASE_TYPE_2"/>
    <property type="match status" value="1"/>
</dbReference>
<keyword evidence="7" id="KW-1185">Reference proteome</keyword>
<gene>
    <name evidence="6" type="ORF">IMG5_116460</name>
</gene>
<dbReference type="Proteomes" id="UP000008983">
    <property type="component" value="Unassembled WGS sequence"/>
</dbReference>
<dbReference type="InterPro" id="IPR029055">
    <property type="entry name" value="Ntn_hydrolases_N"/>
</dbReference>
<name>G0QUD8_ICHMU</name>
<dbReference type="InParanoid" id="G0QUD8"/>
<dbReference type="AlphaFoldDB" id="G0QUD8"/>
<dbReference type="RefSeq" id="XP_004034661.1">
    <property type="nucleotide sequence ID" value="XM_004034613.1"/>
</dbReference>
<reference evidence="6 7" key="1">
    <citation type="submission" date="2011-07" db="EMBL/GenBank/DDBJ databases">
        <authorList>
            <person name="Coyne R."/>
            <person name="Brami D."/>
            <person name="Johnson J."/>
            <person name="Hostetler J."/>
            <person name="Hannick L."/>
            <person name="Clark T."/>
            <person name="Cassidy-Hanley D."/>
            <person name="Inman J."/>
        </authorList>
    </citation>
    <scope>NUCLEOTIDE SEQUENCE [LARGE SCALE GENOMIC DNA]</scope>
    <source>
        <strain evidence="6 7">G5</strain>
    </source>
</reference>
<dbReference type="GeneID" id="14907311"/>
<dbReference type="Gene3D" id="3.60.20.10">
    <property type="entry name" value="Glutamine Phosphoribosylpyrophosphate, subunit 1, domain 1"/>
    <property type="match status" value="1"/>
</dbReference>
<evidence type="ECO:0000256" key="2">
    <source>
        <dbReference type="ARBA" id="ARBA00022888"/>
    </source>
</evidence>
<dbReference type="Pfam" id="PF00733">
    <property type="entry name" value="Asn_synthase"/>
    <property type="match status" value="1"/>
</dbReference>
<dbReference type="InterPro" id="IPR017932">
    <property type="entry name" value="GATase_2_dom"/>
</dbReference>
<dbReference type="EMBL" id="GL983908">
    <property type="protein sequence ID" value="EGR31175.1"/>
    <property type="molecule type" value="Genomic_DNA"/>
</dbReference>
<dbReference type="OrthoDB" id="10252281at2759"/>
<dbReference type="SUPFAM" id="SSF52402">
    <property type="entry name" value="Adenine nucleotide alpha hydrolases-like"/>
    <property type="match status" value="1"/>
</dbReference>
<evidence type="ECO:0000256" key="3">
    <source>
        <dbReference type="ARBA" id="ARBA00022962"/>
    </source>
</evidence>
<dbReference type="CDD" id="cd01991">
    <property type="entry name" value="Asn_synthase_B_C"/>
    <property type="match status" value="1"/>
</dbReference>
<dbReference type="InterPro" id="IPR014729">
    <property type="entry name" value="Rossmann-like_a/b/a_fold"/>
</dbReference>
<sequence length="675" mass="79009">MCGICFCINGIQLANNQINFNLFEKYIRNPYIDKHEGLREKHLKASFDIIKNIQEKKNIINNFDINAIKQSIGPRGPNIFTYKQYSIQKNQQTIQENQQIFNQNIFDNQSNNLTLTFCNSLLHLRGQNNILNIQPITNSTQEQILIYNGEIYTDQNDQFNTFENDTLQLFNILTKSDKEDLKYEDFIINQLNKLWGDYAFIFFDNQQKKIVIAKDPFGKKSLLLGFSENGFAFSSCAININMEKQKLDQDIEEEEEETKKDYEDKAYNLTDDTQRIQFLEKKYLHEFFQGQQKEWIEIPQNTLIIIDIQNPNQFIWNQYEINNILYNIQYKTYPHMEPCIESPLSFKQTIYEAIQQSVKEHIENIIEYKYFFKDNKLQGEQQFSNQINSQSTFTDSKIAVLFSGGLDSTILTYFLDKLLPPDQSIDLLNVSFNLNASSDRKTALFAIQELQQINPNRKYNLILIDKTVDNLKEYEEYLIKLIYPKCTHMDFNIALVLHIATQGKGYLHTDVVEKKKITSGAKIVLSGLGADEIFGGYSRYRVAFQRNGYQDLIQEMNFDLLRLWIRNLGRDDRAISQNGKECRFPFLNQQLIQTVKNNIDFNYFTNFNLPRGYGDKIILRQVALQCGLIQTSDFRKKAIQFGTGLAKQSNIRTFGSNRKAKGCFKYNVNKNKKDF</sequence>
<dbReference type="eggNOG" id="KOG0573">
    <property type="taxonomic scope" value="Eukaryota"/>
</dbReference>
<evidence type="ECO:0000313" key="6">
    <source>
        <dbReference type="EMBL" id="EGR31175.1"/>
    </source>
</evidence>
<dbReference type="STRING" id="857967.G0QUD8"/>
<keyword evidence="2" id="KW-0061">Asparagine biosynthesis</keyword>
<dbReference type="SUPFAM" id="SSF56235">
    <property type="entry name" value="N-terminal nucleophile aminohydrolases (Ntn hydrolases)"/>
    <property type="match status" value="1"/>
</dbReference>
<dbReference type="Pfam" id="PF13537">
    <property type="entry name" value="GATase_7"/>
    <property type="match status" value="1"/>
</dbReference>
<dbReference type="InterPro" id="IPR051857">
    <property type="entry name" value="Asn_synthetase_domain"/>
</dbReference>